<name>A0A7G9R7F3_9ACTN</name>
<dbReference type="PANTHER" id="PTHR37305">
    <property type="entry name" value="INTEGRAL MEMBRANE PROTEIN-RELATED"/>
    <property type="match status" value="1"/>
</dbReference>
<dbReference type="RefSeq" id="WP_187577364.1">
    <property type="nucleotide sequence ID" value="NZ_CP060713.1"/>
</dbReference>
<dbReference type="AlphaFoldDB" id="A0A7G9R7F3"/>
<evidence type="ECO:0000313" key="3">
    <source>
        <dbReference type="Proteomes" id="UP000515947"/>
    </source>
</evidence>
<dbReference type="PANTHER" id="PTHR37305:SF1">
    <property type="entry name" value="MEMBRANE PROTEIN"/>
    <property type="match status" value="1"/>
</dbReference>
<accession>A0A7G9R7F3</accession>
<feature type="transmembrane region" description="Helical" evidence="1">
    <location>
        <begin position="63"/>
        <end position="82"/>
    </location>
</feature>
<feature type="transmembrane region" description="Helical" evidence="1">
    <location>
        <begin position="113"/>
        <end position="140"/>
    </location>
</feature>
<protein>
    <submittedName>
        <fullName evidence="2">ABC transporter permease</fullName>
    </submittedName>
</protein>
<evidence type="ECO:0000313" key="2">
    <source>
        <dbReference type="EMBL" id="QNN51528.1"/>
    </source>
</evidence>
<reference evidence="2 3" key="1">
    <citation type="submission" date="2020-08" db="EMBL/GenBank/DDBJ databases">
        <title>Genome sequence of Nocardioides mesophilus KACC 16243T.</title>
        <authorList>
            <person name="Hyun D.-W."/>
            <person name="Bae J.-W."/>
        </authorList>
    </citation>
    <scope>NUCLEOTIDE SEQUENCE [LARGE SCALE GENOMIC DNA]</scope>
    <source>
        <strain evidence="2 3">KACC 16243</strain>
    </source>
</reference>
<dbReference type="KEGG" id="nmes:H9L09_13160"/>
<feature type="transmembrane region" description="Helical" evidence="1">
    <location>
        <begin position="235"/>
        <end position="258"/>
    </location>
</feature>
<dbReference type="Pfam" id="PF12730">
    <property type="entry name" value="ABC2_membrane_4"/>
    <property type="match status" value="1"/>
</dbReference>
<feature type="transmembrane region" description="Helical" evidence="1">
    <location>
        <begin position="181"/>
        <end position="202"/>
    </location>
</feature>
<keyword evidence="3" id="KW-1185">Reference proteome</keyword>
<sequence>MTLALVRSELHKIFSTRLWWGLLLGAVVYTGLSAVAAAATAGMEPGAGQAASPPLGTAAAYRGVYASSMFGGAYIFAMILGITGMTGEYRYQTITPTFLVTPRRSRVVAAKMVANLLVGLGYAAAALLSALAFGALTITIRGEALGLGADRLWSSVALAALAIALWTLLGIGIGTLIRNQVAAILIAVFVTFLVEPLATYFLSAADLDAVVKWLPTNASAALTSPASTILDYLDWWVGGIVLLGYAALLAGLGMLLSVRRDIT</sequence>
<feature type="transmembrane region" description="Helical" evidence="1">
    <location>
        <begin position="152"/>
        <end position="174"/>
    </location>
</feature>
<keyword evidence="1" id="KW-0472">Membrane</keyword>
<evidence type="ECO:0000256" key="1">
    <source>
        <dbReference type="SAM" id="Phobius"/>
    </source>
</evidence>
<gene>
    <name evidence="2" type="ORF">H9L09_13160</name>
</gene>
<dbReference type="EMBL" id="CP060713">
    <property type="protein sequence ID" value="QNN51528.1"/>
    <property type="molecule type" value="Genomic_DNA"/>
</dbReference>
<feature type="transmembrane region" description="Helical" evidence="1">
    <location>
        <begin position="20"/>
        <end position="43"/>
    </location>
</feature>
<dbReference type="Proteomes" id="UP000515947">
    <property type="component" value="Chromosome"/>
</dbReference>
<proteinExistence type="predicted"/>
<organism evidence="2 3">
    <name type="scientific">Nocardioides mesophilus</name>
    <dbReference type="NCBI Taxonomy" id="433659"/>
    <lineage>
        <taxon>Bacteria</taxon>
        <taxon>Bacillati</taxon>
        <taxon>Actinomycetota</taxon>
        <taxon>Actinomycetes</taxon>
        <taxon>Propionibacteriales</taxon>
        <taxon>Nocardioidaceae</taxon>
        <taxon>Nocardioides</taxon>
    </lineage>
</organism>
<keyword evidence="1" id="KW-0812">Transmembrane</keyword>
<keyword evidence="1" id="KW-1133">Transmembrane helix</keyword>